<dbReference type="PANTHER" id="PTHR43179:SF12">
    <property type="entry name" value="GALACTOFURANOSYLTRANSFERASE GLFT2"/>
    <property type="match status" value="1"/>
</dbReference>
<gene>
    <name evidence="6" type="ORF">FC89_GL002112</name>
</gene>
<dbReference type="Pfam" id="PF00535">
    <property type="entry name" value="Glycos_transf_2"/>
    <property type="match status" value="1"/>
</dbReference>
<reference evidence="6 7" key="1">
    <citation type="journal article" date="2015" name="Genome Announc.">
        <title>Expanding the biotechnology potential of lactobacilli through comparative genomics of 213 strains and associated genera.</title>
        <authorList>
            <person name="Sun Z."/>
            <person name="Harris H.M."/>
            <person name="McCann A."/>
            <person name="Guo C."/>
            <person name="Argimon S."/>
            <person name="Zhang W."/>
            <person name="Yang X."/>
            <person name="Jeffery I.B."/>
            <person name="Cooney J.C."/>
            <person name="Kagawa T.F."/>
            <person name="Liu W."/>
            <person name="Song Y."/>
            <person name="Salvetti E."/>
            <person name="Wrobel A."/>
            <person name="Rasinkangas P."/>
            <person name="Parkhill J."/>
            <person name="Rea M.C."/>
            <person name="O'Sullivan O."/>
            <person name="Ritari J."/>
            <person name="Douillard F.P."/>
            <person name="Paul Ross R."/>
            <person name="Yang R."/>
            <person name="Briner A.E."/>
            <person name="Felis G.E."/>
            <person name="de Vos W.M."/>
            <person name="Barrangou R."/>
            <person name="Klaenhammer T.R."/>
            <person name="Caufield P.W."/>
            <person name="Cui Y."/>
            <person name="Zhang H."/>
            <person name="O'Toole P.W."/>
        </authorList>
    </citation>
    <scope>NUCLEOTIDE SEQUENCE [LARGE SCALE GENOMIC DNA]</scope>
    <source>
        <strain evidence="6 7">DSM 18630</strain>
    </source>
</reference>
<keyword evidence="7" id="KW-1185">Reference proteome</keyword>
<evidence type="ECO:0000313" key="7">
    <source>
        <dbReference type="Proteomes" id="UP000051451"/>
    </source>
</evidence>
<evidence type="ECO:0000256" key="1">
    <source>
        <dbReference type="ARBA" id="ARBA00004776"/>
    </source>
</evidence>
<comment type="similarity">
    <text evidence="2">Belongs to the glycosyltransferase 2 family.</text>
</comment>
<proteinExistence type="inferred from homology"/>
<dbReference type="GO" id="GO:0016757">
    <property type="term" value="F:glycosyltransferase activity"/>
    <property type="evidence" value="ECO:0007669"/>
    <property type="project" value="UniProtKB-KW"/>
</dbReference>
<dbReference type="Proteomes" id="UP000051451">
    <property type="component" value="Unassembled WGS sequence"/>
</dbReference>
<comment type="pathway">
    <text evidence="1">Cell wall biogenesis; cell wall polysaccharide biosynthesis.</text>
</comment>
<dbReference type="PANTHER" id="PTHR43179">
    <property type="entry name" value="RHAMNOSYLTRANSFERASE WBBL"/>
    <property type="match status" value="1"/>
</dbReference>
<dbReference type="GeneID" id="98318050"/>
<dbReference type="AlphaFoldDB" id="A0A0R1VQG0"/>
<evidence type="ECO:0000256" key="4">
    <source>
        <dbReference type="ARBA" id="ARBA00022679"/>
    </source>
</evidence>
<evidence type="ECO:0000259" key="5">
    <source>
        <dbReference type="Pfam" id="PF00535"/>
    </source>
</evidence>
<dbReference type="InterPro" id="IPR029044">
    <property type="entry name" value="Nucleotide-diphossugar_trans"/>
</dbReference>
<dbReference type="InterPro" id="IPR001173">
    <property type="entry name" value="Glyco_trans_2-like"/>
</dbReference>
<protein>
    <recommendedName>
        <fullName evidence="5">Glycosyltransferase 2-like domain-containing protein</fullName>
    </recommendedName>
</protein>
<dbReference type="Gene3D" id="3.90.550.10">
    <property type="entry name" value="Spore Coat Polysaccharide Biosynthesis Protein SpsA, Chain A"/>
    <property type="match status" value="1"/>
</dbReference>
<feature type="domain" description="Glycosyltransferase 2-like" evidence="5">
    <location>
        <begin position="6"/>
        <end position="147"/>
    </location>
</feature>
<keyword evidence="3" id="KW-0328">Glycosyltransferase</keyword>
<dbReference type="OrthoDB" id="9771846at2"/>
<accession>A0A0R1VQG0</accession>
<dbReference type="RefSeq" id="WP_057870786.1">
    <property type="nucleotide sequence ID" value="NZ_AZGB01000003.1"/>
</dbReference>
<evidence type="ECO:0000256" key="3">
    <source>
        <dbReference type="ARBA" id="ARBA00022676"/>
    </source>
</evidence>
<keyword evidence="4" id="KW-0808">Transferase</keyword>
<name>A0A0R1VQG0_9LACO</name>
<dbReference type="STRING" id="1423750.FC89_GL002112"/>
<sequence>MEKLIIIIVTYNPKINDFVNNLNVFIGSEYNIVIVDNGSSNIGIIEKSINKVNLNDNVHLIKLKKNYGIGYAQNKAIEVFRNFDYYIFFDQDSNMESKNLNKLLDTFKKIELEDHDIVAVGPIQDVDTDEKEYFKVSKLISSGMLISKKAFCEIGQFKSEFFIDFIDYEWCWRALSMGRNLYKANIHFNHETNGVNRKFGHTIDPDFRLFYIYRNATYIILYENVISLEKLRLIFRLGAKFLFQILLKNSFYRMKICLEGIHKGMMKSFNN</sequence>
<dbReference type="SUPFAM" id="SSF53448">
    <property type="entry name" value="Nucleotide-diphospho-sugar transferases"/>
    <property type="match status" value="1"/>
</dbReference>
<evidence type="ECO:0000313" key="6">
    <source>
        <dbReference type="EMBL" id="KRM08001.1"/>
    </source>
</evidence>
<organism evidence="6 7">
    <name type="scientific">Liquorilactobacillus ghanensis DSM 18630</name>
    <dbReference type="NCBI Taxonomy" id="1423750"/>
    <lineage>
        <taxon>Bacteria</taxon>
        <taxon>Bacillati</taxon>
        <taxon>Bacillota</taxon>
        <taxon>Bacilli</taxon>
        <taxon>Lactobacillales</taxon>
        <taxon>Lactobacillaceae</taxon>
        <taxon>Liquorilactobacillus</taxon>
    </lineage>
</organism>
<dbReference type="EMBL" id="AZGB01000003">
    <property type="protein sequence ID" value="KRM08001.1"/>
    <property type="molecule type" value="Genomic_DNA"/>
</dbReference>
<comment type="caution">
    <text evidence="6">The sequence shown here is derived from an EMBL/GenBank/DDBJ whole genome shotgun (WGS) entry which is preliminary data.</text>
</comment>
<dbReference type="PATRIC" id="fig|1423750.3.peg.2153"/>
<evidence type="ECO:0000256" key="2">
    <source>
        <dbReference type="ARBA" id="ARBA00006739"/>
    </source>
</evidence>